<keyword evidence="1" id="KW-1133">Transmembrane helix</keyword>
<accession>A0ABV2AX77</accession>
<organism evidence="2 3">
    <name type="scientific">Salinisphaera dokdonensis CL-ES53</name>
    <dbReference type="NCBI Taxonomy" id="1304272"/>
    <lineage>
        <taxon>Bacteria</taxon>
        <taxon>Pseudomonadati</taxon>
        <taxon>Pseudomonadota</taxon>
        <taxon>Gammaproteobacteria</taxon>
        <taxon>Salinisphaerales</taxon>
        <taxon>Salinisphaeraceae</taxon>
        <taxon>Salinisphaera</taxon>
    </lineage>
</organism>
<name>A0ABV2AX77_9GAMM</name>
<evidence type="ECO:0000313" key="2">
    <source>
        <dbReference type="EMBL" id="MES1928251.1"/>
    </source>
</evidence>
<reference evidence="2 3" key="1">
    <citation type="submission" date="2013-03" db="EMBL/GenBank/DDBJ databases">
        <title>Salinisphaera dokdonensis CL-ES53 Genome Sequencing.</title>
        <authorList>
            <person name="Li C."/>
            <person name="Lai Q."/>
            <person name="Shao Z."/>
        </authorList>
    </citation>
    <scope>NUCLEOTIDE SEQUENCE [LARGE SCALE GENOMIC DNA]</scope>
    <source>
        <strain evidence="2 3">CL-ES53</strain>
    </source>
</reference>
<keyword evidence="1" id="KW-0812">Transmembrane</keyword>
<sequence length="61" mass="6946">MFGAMAIVEVFLALLCLATACGAAVWVVVRRRANRRYVEITYRRMKGERIKRNHGPPNLSL</sequence>
<dbReference type="Proteomes" id="UP001460888">
    <property type="component" value="Unassembled WGS sequence"/>
</dbReference>
<comment type="caution">
    <text evidence="2">The sequence shown here is derived from an EMBL/GenBank/DDBJ whole genome shotgun (WGS) entry which is preliminary data.</text>
</comment>
<keyword evidence="3" id="KW-1185">Reference proteome</keyword>
<gene>
    <name evidence="2" type="ORF">SADO_03310</name>
</gene>
<keyword evidence="1" id="KW-0472">Membrane</keyword>
<evidence type="ECO:0000313" key="3">
    <source>
        <dbReference type="Proteomes" id="UP001460888"/>
    </source>
</evidence>
<proteinExistence type="predicted"/>
<dbReference type="EMBL" id="APND01000001">
    <property type="protein sequence ID" value="MES1928251.1"/>
    <property type="molecule type" value="Genomic_DNA"/>
</dbReference>
<evidence type="ECO:0000256" key="1">
    <source>
        <dbReference type="SAM" id="Phobius"/>
    </source>
</evidence>
<protein>
    <submittedName>
        <fullName evidence="2">Uncharacterized protein</fullName>
    </submittedName>
</protein>
<feature type="transmembrane region" description="Helical" evidence="1">
    <location>
        <begin position="6"/>
        <end position="29"/>
    </location>
</feature>